<dbReference type="AlphaFoldDB" id="A0ABD3FUN1"/>
<dbReference type="EMBL" id="JBIMZQ010000009">
    <property type="protein sequence ID" value="KAL3669380.1"/>
    <property type="molecule type" value="Genomic_DNA"/>
</dbReference>
<feature type="signal peptide" evidence="1">
    <location>
        <begin position="1"/>
        <end position="23"/>
    </location>
</feature>
<organism evidence="2 3">
    <name type="scientific">Phytophthora oleae</name>
    <dbReference type="NCBI Taxonomy" id="2107226"/>
    <lineage>
        <taxon>Eukaryota</taxon>
        <taxon>Sar</taxon>
        <taxon>Stramenopiles</taxon>
        <taxon>Oomycota</taxon>
        <taxon>Peronosporomycetes</taxon>
        <taxon>Peronosporales</taxon>
        <taxon>Peronosporaceae</taxon>
        <taxon>Phytophthora</taxon>
    </lineage>
</organism>
<reference evidence="2 3" key="1">
    <citation type="submission" date="2024-09" db="EMBL/GenBank/DDBJ databases">
        <title>Genome sequencing and assembly of Phytophthora oleae, isolate VK10A, causative agent of rot of olive drupes.</title>
        <authorList>
            <person name="Conti Taguali S."/>
            <person name="Riolo M."/>
            <person name="La Spada F."/>
            <person name="Cacciola S.O."/>
            <person name="Dionisio G."/>
        </authorList>
    </citation>
    <scope>NUCLEOTIDE SEQUENCE [LARGE SCALE GENOMIC DNA]</scope>
    <source>
        <strain evidence="2 3">VK10A</strain>
    </source>
</reference>
<evidence type="ECO:0000313" key="2">
    <source>
        <dbReference type="EMBL" id="KAL3669380.1"/>
    </source>
</evidence>
<keyword evidence="3" id="KW-1185">Reference proteome</keyword>
<feature type="chain" id="PRO_5044834294" evidence="1">
    <location>
        <begin position="24"/>
        <end position="146"/>
    </location>
</feature>
<name>A0ABD3FUN1_9STRA</name>
<dbReference type="Proteomes" id="UP001632037">
    <property type="component" value="Unassembled WGS sequence"/>
</dbReference>
<sequence>MAISTKVLALVAVFIVATVCVSAKMQVWVYSGLYLGADRWSMKFSTAQKCYTFSSCFSESTVGADWDDIDSQAIVFYEKEQCQGAKLISHTFPKGQVMFTFDKGAKSFMVWSDGMYATKGVELECLERATINSTNSSSYDGSSAEV</sequence>
<accession>A0ABD3FUN1</accession>
<keyword evidence="1" id="KW-0732">Signal</keyword>
<proteinExistence type="predicted"/>
<comment type="caution">
    <text evidence="2">The sequence shown here is derived from an EMBL/GenBank/DDBJ whole genome shotgun (WGS) entry which is preliminary data.</text>
</comment>
<evidence type="ECO:0000313" key="3">
    <source>
        <dbReference type="Proteomes" id="UP001632037"/>
    </source>
</evidence>
<evidence type="ECO:0000256" key="1">
    <source>
        <dbReference type="SAM" id="SignalP"/>
    </source>
</evidence>
<protein>
    <submittedName>
        <fullName evidence="2">Uncharacterized protein</fullName>
    </submittedName>
</protein>
<gene>
    <name evidence="2" type="ORF">V7S43_005776</name>
</gene>